<dbReference type="SUPFAM" id="SSF52091">
    <property type="entry name" value="SpoIIaa-like"/>
    <property type="match status" value="1"/>
</dbReference>
<gene>
    <name evidence="1" type="ORF">MGA5115_00990</name>
    <name evidence="2" type="ORF">MGA5116_02758</name>
</gene>
<evidence type="ECO:0000313" key="2">
    <source>
        <dbReference type="EMBL" id="SBT22145.1"/>
    </source>
</evidence>
<keyword evidence="3" id="KW-1185">Reference proteome</keyword>
<reference evidence="2 3" key="2">
    <citation type="submission" date="2016-06" db="EMBL/GenBank/DDBJ databases">
        <authorList>
            <person name="Rodrigo-Torres L."/>
            <person name="Arahal D.R."/>
        </authorList>
    </citation>
    <scope>NUCLEOTIDE SEQUENCE [LARGE SCALE GENOMIC DNA]</scope>
    <source>
        <strain evidence="2 3">CECT 5116</strain>
    </source>
</reference>
<evidence type="ECO:0000313" key="1">
    <source>
        <dbReference type="EMBL" id="SBT16904.1"/>
    </source>
</evidence>
<dbReference type="RefSeq" id="WP_067032821.1">
    <property type="nucleotide sequence ID" value="NZ_CP187511.1"/>
</dbReference>
<evidence type="ECO:0000313" key="3">
    <source>
        <dbReference type="Proteomes" id="UP000092840"/>
    </source>
</evidence>
<evidence type="ECO:0008006" key="5">
    <source>
        <dbReference type="Google" id="ProtNLM"/>
    </source>
</evidence>
<protein>
    <recommendedName>
        <fullName evidence="5">SpoIIAA-like protein</fullName>
    </recommendedName>
</protein>
<reference evidence="1 4" key="1">
    <citation type="submission" date="2016-06" db="EMBL/GenBank/DDBJ databases">
        <authorList>
            <person name="Kjaerup R.B."/>
            <person name="Dalgaard T.S."/>
            <person name="Juul-Madsen H.R."/>
        </authorList>
    </citation>
    <scope>NUCLEOTIDE SEQUENCE [LARGE SCALE GENOMIC DNA]</scope>
    <source>
        <strain evidence="1 4">CECT 5115</strain>
    </source>
</reference>
<evidence type="ECO:0000313" key="4">
    <source>
        <dbReference type="Proteomes" id="UP000092871"/>
    </source>
</evidence>
<accession>A0A1C3JP06</accession>
<dbReference type="InterPro" id="IPR036513">
    <property type="entry name" value="STAS_dom_sf"/>
</dbReference>
<dbReference type="InterPro" id="IPR038396">
    <property type="entry name" value="SpoIIAA-like_sf"/>
</dbReference>
<dbReference type="EMBL" id="FLRB01000015">
    <property type="protein sequence ID" value="SBT22145.1"/>
    <property type="molecule type" value="Genomic_DNA"/>
</dbReference>
<dbReference type="Proteomes" id="UP000092840">
    <property type="component" value="Unassembled WGS sequence"/>
</dbReference>
<organism evidence="1 4">
    <name type="scientific">Marinomonas gallaica</name>
    <dbReference type="NCBI Taxonomy" id="1806667"/>
    <lineage>
        <taxon>Bacteria</taxon>
        <taxon>Pseudomonadati</taxon>
        <taxon>Pseudomonadota</taxon>
        <taxon>Gammaproteobacteria</taxon>
        <taxon>Oceanospirillales</taxon>
        <taxon>Oceanospirillaceae</taxon>
        <taxon>Marinomonas</taxon>
    </lineage>
</organism>
<proteinExistence type="predicted"/>
<dbReference type="AlphaFoldDB" id="A0A1C3JP06"/>
<dbReference type="OrthoDB" id="555504at2"/>
<sequence length="127" mass="14502">MNYQGENISLNLSRFQDTLVMNLKPSGRPSDDDFDKLSNMIETAVYSIQAPHMALLVDLSELQGVSAHSAWRELLHSLKIGCEFDRIAVFGHNHWRNLMINALSWLISPNLKVFQRKDEATNWVMAS</sequence>
<dbReference type="Pfam" id="PF11964">
    <property type="entry name" value="SpoIIAA-like"/>
    <property type="match status" value="1"/>
</dbReference>
<dbReference type="Gene3D" id="3.40.50.10600">
    <property type="entry name" value="SpoIIaa-like domains"/>
    <property type="match status" value="1"/>
</dbReference>
<dbReference type="EMBL" id="FLRA01000005">
    <property type="protein sequence ID" value="SBT16904.1"/>
    <property type="molecule type" value="Genomic_DNA"/>
</dbReference>
<dbReference type="InterPro" id="IPR021866">
    <property type="entry name" value="SpoIIAA-like"/>
</dbReference>
<name>A0A1C3JP06_9GAMM</name>
<dbReference type="Proteomes" id="UP000092871">
    <property type="component" value="Unassembled WGS sequence"/>
</dbReference>